<feature type="region of interest" description="Disordered" evidence="1">
    <location>
        <begin position="97"/>
        <end position="129"/>
    </location>
</feature>
<keyword evidence="2" id="KW-1133">Transmembrane helix</keyword>
<protein>
    <submittedName>
        <fullName evidence="3">Uncharacterized protein</fullName>
    </submittedName>
</protein>
<sequence>MSFDTIASLQRMEQMQQAEAASGNRLVLRQSNSKLDITILTIGIVLIIPTATITFWLMAIYFAIKNSFTKTILVKNVATGEKFRVTKTDFKQYKKDMKNKEREVRSINPNTNTEATSSSQSISEPNNVVTLPPQNITTASV</sequence>
<feature type="compositionally biased region" description="Polar residues" evidence="1">
    <location>
        <begin position="107"/>
        <end position="129"/>
    </location>
</feature>
<evidence type="ECO:0000256" key="1">
    <source>
        <dbReference type="SAM" id="MobiDB-lite"/>
    </source>
</evidence>
<name>A0A2H4J241_9CAUD</name>
<evidence type="ECO:0000313" key="3">
    <source>
        <dbReference type="EMBL" id="ASN69144.1"/>
    </source>
</evidence>
<feature type="transmembrane region" description="Helical" evidence="2">
    <location>
        <begin position="37"/>
        <end position="64"/>
    </location>
</feature>
<keyword evidence="2" id="KW-0812">Transmembrane</keyword>
<keyword evidence="2" id="KW-0472">Membrane</keyword>
<organism evidence="3">
    <name type="scientific">uncultured Caudovirales phage</name>
    <dbReference type="NCBI Taxonomy" id="2100421"/>
    <lineage>
        <taxon>Viruses</taxon>
        <taxon>Duplodnaviria</taxon>
        <taxon>Heunggongvirae</taxon>
        <taxon>Uroviricota</taxon>
        <taxon>Caudoviricetes</taxon>
        <taxon>Peduoviridae</taxon>
        <taxon>Maltschvirus</taxon>
        <taxon>Maltschvirus maltsch</taxon>
    </lineage>
</organism>
<gene>
    <name evidence="3" type="ORF">7F23_31</name>
</gene>
<evidence type="ECO:0000256" key="2">
    <source>
        <dbReference type="SAM" id="Phobius"/>
    </source>
</evidence>
<proteinExistence type="predicted"/>
<accession>A0A2H4J241</accession>
<reference evidence="3" key="1">
    <citation type="submission" date="2017-06" db="EMBL/GenBank/DDBJ databases">
        <title>Novel phages from South African skin metaviromes.</title>
        <authorList>
            <person name="van Zyl L.J."/>
            <person name="Abrahams Y."/>
            <person name="Stander E.A."/>
            <person name="Kirby B.M."/>
            <person name="Clavaud C."/>
            <person name="Farcet C."/>
            <person name="Breton L."/>
            <person name="Trindade M.I."/>
        </authorList>
    </citation>
    <scope>NUCLEOTIDE SEQUENCE</scope>
</reference>
<dbReference type="EMBL" id="MF417886">
    <property type="protein sequence ID" value="ASN69144.1"/>
    <property type="molecule type" value="Genomic_DNA"/>
</dbReference>